<keyword evidence="1 5" id="KW-0808">Transferase</keyword>
<evidence type="ECO:0000256" key="1">
    <source>
        <dbReference type="ARBA" id="ARBA00022679"/>
    </source>
</evidence>
<dbReference type="GO" id="GO:0016784">
    <property type="term" value="F:3-mercaptopyruvate sulfurtransferase activity"/>
    <property type="evidence" value="ECO:0007669"/>
    <property type="project" value="UniProtKB-EC"/>
</dbReference>
<dbReference type="EC" id="2.8.1.2" evidence="5"/>
<gene>
    <name evidence="5" type="primary">ynjE</name>
    <name evidence="5" type="ORF">CLPU_15c00740</name>
</gene>
<evidence type="ECO:0000313" key="5">
    <source>
        <dbReference type="EMBL" id="KNF07579.1"/>
    </source>
</evidence>
<dbReference type="CDD" id="cd01448">
    <property type="entry name" value="TST_Repeat_1"/>
    <property type="match status" value="1"/>
</dbReference>
<dbReference type="Pfam" id="PF00581">
    <property type="entry name" value="Rhodanese"/>
    <property type="match status" value="2"/>
</dbReference>
<dbReference type="PANTHER" id="PTHR11364:SF27">
    <property type="entry name" value="SULFURTRANSFERASE"/>
    <property type="match status" value="1"/>
</dbReference>
<feature type="chain" id="PRO_5038441717" evidence="3">
    <location>
        <begin position="24"/>
        <end position="289"/>
    </location>
</feature>
<keyword evidence="2" id="KW-0677">Repeat</keyword>
<evidence type="ECO:0000259" key="4">
    <source>
        <dbReference type="PROSITE" id="PS50206"/>
    </source>
</evidence>
<dbReference type="AlphaFoldDB" id="A0A0L0W7Q9"/>
<dbReference type="RefSeq" id="WP_162198918.1">
    <property type="nucleotide sequence ID" value="NZ_LGSS01000015.1"/>
</dbReference>
<feature type="domain" description="Rhodanese" evidence="4">
    <location>
        <begin position="59"/>
        <end position="165"/>
    </location>
</feature>
<dbReference type="EC" id="2.8.1.1" evidence="5"/>
<dbReference type="Proteomes" id="UP000037267">
    <property type="component" value="Unassembled WGS sequence"/>
</dbReference>
<keyword evidence="3" id="KW-0732">Signal</keyword>
<dbReference type="InterPro" id="IPR045078">
    <property type="entry name" value="TST/MPST-like"/>
</dbReference>
<sequence>MYKKTRSILLVLVSLLCFLFLTACGTSSKDNTSEKDKKEPTKTYSAKTIDTNELKDNLTNQNYVIVDLRKDEAFNGWKIDGISRGGHIKNSVHFPTTWLKEVKGDKLSSLLKKKGITSDKTIVLYHSDNNESKKMASKLNELNYSNILVYDKLDEWANNESLPMDALPNYEKLVYPEWVNDLINDKNPETYPGKGYLIIETSWGRPSKYYTSGHIPGTVHLDTNEIESESDWNIGPVSKIEKTLKKFGITPDTTVILYSENTMEGARGALAMMWAGVKDVRLLNGNLKA</sequence>
<evidence type="ECO:0000313" key="6">
    <source>
        <dbReference type="Proteomes" id="UP000037267"/>
    </source>
</evidence>
<reference evidence="6" key="1">
    <citation type="submission" date="2015-07" db="EMBL/GenBank/DDBJ databases">
        <title>Draft genome sequence of the purine-degrading Gottschalkia purinilyticum DSM 1384 (formerly Clostridium purinilyticum).</title>
        <authorList>
            <person name="Poehlein A."/>
            <person name="Schiel-Bengelsdorf B."/>
            <person name="Bengelsdorf F.R."/>
            <person name="Daniel R."/>
            <person name="Duerre P."/>
        </authorList>
    </citation>
    <scope>NUCLEOTIDE SEQUENCE [LARGE SCALE GENOMIC DNA]</scope>
    <source>
        <strain evidence="6">DSM 1384</strain>
    </source>
</reference>
<dbReference type="InterPro" id="IPR001763">
    <property type="entry name" value="Rhodanese-like_dom"/>
</dbReference>
<evidence type="ECO:0000256" key="2">
    <source>
        <dbReference type="ARBA" id="ARBA00022737"/>
    </source>
</evidence>
<organism evidence="5 6">
    <name type="scientific">Gottschalkia purinilytica</name>
    <name type="common">Clostridium purinilyticum</name>
    <dbReference type="NCBI Taxonomy" id="1503"/>
    <lineage>
        <taxon>Bacteria</taxon>
        <taxon>Bacillati</taxon>
        <taxon>Bacillota</taxon>
        <taxon>Tissierellia</taxon>
        <taxon>Tissierellales</taxon>
        <taxon>Gottschalkiaceae</taxon>
        <taxon>Gottschalkia</taxon>
    </lineage>
</organism>
<dbReference type="InterPro" id="IPR036873">
    <property type="entry name" value="Rhodanese-like_dom_sf"/>
</dbReference>
<dbReference type="PROSITE" id="PS50206">
    <property type="entry name" value="RHODANESE_3"/>
    <property type="match status" value="2"/>
</dbReference>
<comment type="caution">
    <text evidence="5">The sequence shown here is derived from an EMBL/GenBank/DDBJ whole genome shotgun (WGS) entry which is preliminary data.</text>
</comment>
<dbReference type="GO" id="GO:0004792">
    <property type="term" value="F:thiosulfate-cyanide sulfurtransferase activity"/>
    <property type="evidence" value="ECO:0007669"/>
    <property type="project" value="UniProtKB-EC"/>
</dbReference>
<dbReference type="PANTHER" id="PTHR11364">
    <property type="entry name" value="THIOSULFATE SULFERTANSFERASE"/>
    <property type="match status" value="1"/>
</dbReference>
<dbReference type="SUPFAM" id="SSF52821">
    <property type="entry name" value="Rhodanese/Cell cycle control phosphatase"/>
    <property type="match status" value="2"/>
</dbReference>
<feature type="signal peptide" evidence="3">
    <location>
        <begin position="1"/>
        <end position="23"/>
    </location>
</feature>
<evidence type="ECO:0000256" key="3">
    <source>
        <dbReference type="SAM" id="SignalP"/>
    </source>
</evidence>
<dbReference type="Gene3D" id="3.40.250.10">
    <property type="entry name" value="Rhodanese-like domain"/>
    <property type="match status" value="2"/>
</dbReference>
<dbReference type="STRING" id="1503.CLPU_15c00740"/>
<accession>A0A0L0W7Q9</accession>
<dbReference type="PROSITE" id="PS51257">
    <property type="entry name" value="PROKAR_LIPOPROTEIN"/>
    <property type="match status" value="1"/>
</dbReference>
<dbReference type="SMART" id="SM00450">
    <property type="entry name" value="RHOD"/>
    <property type="match status" value="2"/>
</dbReference>
<protein>
    <submittedName>
        <fullName evidence="5">Thiosulfate sulfurtransferase YnjE</fullName>
        <ecNumber evidence="5">2.8.1.1</ecNumber>
        <ecNumber evidence="5">2.8.1.2</ecNumber>
    </submittedName>
</protein>
<dbReference type="CDD" id="cd00158">
    <property type="entry name" value="RHOD"/>
    <property type="match status" value="1"/>
</dbReference>
<feature type="domain" description="Rhodanese" evidence="4">
    <location>
        <begin position="210"/>
        <end position="289"/>
    </location>
</feature>
<proteinExistence type="predicted"/>
<keyword evidence="6" id="KW-1185">Reference proteome</keyword>
<dbReference type="EMBL" id="LGSS01000015">
    <property type="protein sequence ID" value="KNF07579.1"/>
    <property type="molecule type" value="Genomic_DNA"/>
</dbReference>
<name>A0A0L0W7Q9_GOTPU</name>